<reference evidence="2 3" key="1">
    <citation type="submission" date="2019-07" db="EMBL/GenBank/DDBJ databases">
        <title>De Novo Assembly of kiwifruit Actinidia rufa.</title>
        <authorList>
            <person name="Sugita-Konishi S."/>
            <person name="Sato K."/>
            <person name="Mori E."/>
            <person name="Abe Y."/>
            <person name="Kisaki G."/>
            <person name="Hamano K."/>
            <person name="Suezawa K."/>
            <person name="Otani M."/>
            <person name="Fukuda T."/>
            <person name="Manabe T."/>
            <person name="Gomi K."/>
            <person name="Tabuchi M."/>
            <person name="Akimitsu K."/>
            <person name="Kataoka I."/>
        </authorList>
    </citation>
    <scope>NUCLEOTIDE SEQUENCE [LARGE SCALE GENOMIC DNA]</scope>
    <source>
        <strain evidence="3">cv. Fuchu</strain>
    </source>
</reference>
<protein>
    <recommendedName>
        <fullName evidence="4">Transmembrane protein</fullName>
    </recommendedName>
</protein>
<keyword evidence="1" id="KW-1133">Transmembrane helix</keyword>
<dbReference type="EMBL" id="BJWL01000002">
    <property type="protein sequence ID" value="GFY82338.1"/>
    <property type="molecule type" value="Genomic_DNA"/>
</dbReference>
<organism evidence="2 3">
    <name type="scientific">Actinidia rufa</name>
    <dbReference type="NCBI Taxonomy" id="165716"/>
    <lineage>
        <taxon>Eukaryota</taxon>
        <taxon>Viridiplantae</taxon>
        <taxon>Streptophyta</taxon>
        <taxon>Embryophyta</taxon>
        <taxon>Tracheophyta</taxon>
        <taxon>Spermatophyta</taxon>
        <taxon>Magnoliopsida</taxon>
        <taxon>eudicotyledons</taxon>
        <taxon>Gunneridae</taxon>
        <taxon>Pentapetalae</taxon>
        <taxon>asterids</taxon>
        <taxon>Ericales</taxon>
        <taxon>Actinidiaceae</taxon>
        <taxon>Actinidia</taxon>
    </lineage>
</organism>
<keyword evidence="1" id="KW-0812">Transmembrane</keyword>
<dbReference type="Proteomes" id="UP000585474">
    <property type="component" value="Unassembled WGS sequence"/>
</dbReference>
<name>A0A7J0E7B5_9ERIC</name>
<keyword evidence="1" id="KW-0472">Membrane</keyword>
<keyword evidence="3" id="KW-1185">Reference proteome</keyword>
<evidence type="ECO:0000313" key="3">
    <source>
        <dbReference type="Proteomes" id="UP000585474"/>
    </source>
</evidence>
<feature type="transmembrane region" description="Helical" evidence="1">
    <location>
        <begin position="405"/>
        <end position="425"/>
    </location>
</feature>
<dbReference type="Pfam" id="PF03140">
    <property type="entry name" value="DUF247"/>
    <property type="match status" value="1"/>
</dbReference>
<evidence type="ECO:0008006" key="4">
    <source>
        <dbReference type="Google" id="ProtNLM"/>
    </source>
</evidence>
<dbReference type="PANTHER" id="PTHR31170">
    <property type="entry name" value="BNAC04G53230D PROTEIN"/>
    <property type="match status" value="1"/>
</dbReference>
<evidence type="ECO:0000313" key="2">
    <source>
        <dbReference type="EMBL" id="GFY82338.1"/>
    </source>
</evidence>
<comment type="caution">
    <text evidence="2">The sequence shown here is derived from an EMBL/GenBank/DDBJ whole genome shotgun (WGS) entry which is preliminary data.</text>
</comment>
<accession>A0A7J0E7B5</accession>
<dbReference type="AlphaFoldDB" id="A0A7J0E7B5"/>
<evidence type="ECO:0000256" key="1">
    <source>
        <dbReference type="SAM" id="Phobius"/>
    </source>
</evidence>
<dbReference type="InterPro" id="IPR004158">
    <property type="entry name" value="DUF247_pln"/>
</dbReference>
<gene>
    <name evidence="2" type="ORF">Acr_02g0005780</name>
</gene>
<dbReference type="PANTHER" id="PTHR31170:SF25">
    <property type="entry name" value="BNAA09G04570D PROTEIN"/>
    <property type="match status" value="1"/>
</dbReference>
<sequence>MSQDIDCCKQALQSLTATMGRKISEGAQKTKESFSSACIYRVPEELRKLKESAYTPRLVSIGPLHSKDKHLESRMQDIKMSYVNSLLCRMTDGSEVCKLAVLEECVKEMKLSVEDAKKCYTEEVDNLNEEMLVVDGCFILELLYRYYLLTHPKEEPTEESNEITNEMPKEEIIDPVFDISLMHITVQHDLLLLENQLPFCVLEKLFHITVDKIPGVAKPKKYYHILHIIHNHCHPLDPPKGEYHRELMPSASDLDYAGVKFVGTKNDLFKVKFTYQSCLERCFQRAHFEISTLSLYDSTELFLRNLIAFEQCCPGVSCYVTSYAFLMDMLVNSAKDVEVLQKAGVIQNYLGADQDASDLFNKLCKEVVIEKFFFSETCDQAIKYSKRYWPTAVAHVRRKYFATPWTFIAFCVAFIVFGMSVTNFVRNFLK</sequence>
<dbReference type="OrthoDB" id="591587at2759"/>
<proteinExistence type="predicted"/>